<dbReference type="OrthoDB" id="798105at2"/>
<accession>A0A1W2F551</accession>
<sequence length="77" mass="8786">MGLPMRITYNDTDYIYEILNSAAINKETTELHISFDGQEIVLVKNEKNIWVQSGGELKVEPELAQALGRSVSLRFRM</sequence>
<reference evidence="1 2" key="1">
    <citation type="submission" date="2017-04" db="EMBL/GenBank/DDBJ databases">
        <authorList>
            <person name="Afonso C.L."/>
            <person name="Miller P.J."/>
            <person name="Scott M.A."/>
            <person name="Spackman E."/>
            <person name="Goraichik I."/>
            <person name="Dimitrov K.M."/>
            <person name="Suarez D.L."/>
            <person name="Swayne D.E."/>
        </authorList>
    </citation>
    <scope>NUCLEOTIDE SEQUENCE [LARGE SCALE GENOMIC DNA]</scope>
    <source>
        <strain evidence="1 2">DSM 19625</strain>
    </source>
</reference>
<organism evidence="1 2">
    <name type="scientific">Pedobacter nyackensis</name>
    <dbReference type="NCBI Taxonomy" id="475255"/>
    <lineage>
        <taxon>Bacteria</taxon>
        <taxon>Pseudomonadati</taxon>
        <taxon>Bacteroidota</taxon>
        <taxon>Sphingobacteriia</taxon>
        <taxon>Sphingobacteriales</taxon>
        <taxon>Sphingobacteriaceae</taxon>
        <taxon>Pedobacter</taxon>
    </lineage>
</organism>
<dbReference type="EMBL" id="FWYB01000021">
    <property type="protein sequence ID" value="SMD17055.1"/>
    <property type="molecule type" value="Genomic_DNA"/>
</dbReference>
<evidence type="ECO:0000313" key="1">
    <source>
        <dbReference type="EMBL" id="SMD17055.1"/>
    </source>
</evidence>
<dbReference type="AlphaFoldDB" id="A0A1W2F551"/>
<protein>
    <submittedName>
        <fullName evidence="1">Uncharacterized protein</fullName>
    </submittedName>
</protein>
<evidence type="ECO:0000313" key="2">
    <source>
        <dbReference type="Proteomes" id="UP000192678"/>
    </source>
</evidence>
<name>A0A1W2F551_9SPHI</name>
<dbReference type="Proteomes" id="UP000192678">
    <property type="component" value="Unassembled WGS sequence"/>
</dbReference>
<gene>
    <name evidence="1" type="ORF">SAMN04488101_12158</name>
</gene>
<proteinExistence type="predicted"/>
<keyword evidence="2" id="KW-1185">Reference proteome</keyword>
<dbReference type="STRING" id="475255.SAMN04488101_12158"/>